<evidence type="ECO:0000313" key="1">
    <source>
        <dbReference type="EMBL" id="GAA4493825.1"/>
    </source>
</evidence>
<organism evidence="1 2">
    <name type="scientific">Pseudaeromonas paramecii</name>
    <dbReference type="NCBI Taxonomy" id="2138166"/>
    <lineage>
        <taxon>Bacteria</taxon>
        <taxon>Pseudomonadati</taxon>
        <taxon>Pseudomonadota</taxon>
        <taxon>Gammaproteobacteria</taxon>
        <taxon>Aeromonadales</taxon>
        <taxon>Aeromonadaceae</taxon>
        <taxon>Pseudaeromonas</taxon>
    </lineage>
</organism>
<keyword evidence="2" id="KW-1185">Reference proteome</keyword>
<gene>
    <name evidence="1" type="ORF">GCM10023095_04640</name>
</gene>
<sequence>MRRVADSGCRYDFEKRGAFGVFRSNGSIPIEYIMTTFDINEIVRLSFARDVNTELNFDYLIQRDIDEERALAEISQYIASSPEKIQKDVIFLPPLLAAVVSVDDMNNLDSFYPSCDFNPKADNFGEIYEREWTRVFKIENYHKNDGRIIGFSTNNGYKNVPVDIESAKISLNITPNGVKGARLVVIDGQHRLYALSYLRNNMRELVEDLIVPVCIVYPSGSYLTNDNISSQPSVPQVLRSLFVDVNSTVERVSGHFLTLLSEQTLGSIICREFCKTVLREKGVEGLGLVEWNTKKHKESLEISREHTITSIGVINSAFDDVFKTKNGVRLLTDILGISNQDVNFDFGKDEYDESLPVPEYFPWRDYQSIHKEQLSQLVNNVITPVLMSVFFETSYFKKYYNKIKNYFTVREQELRVERSNEANYFAEVKNYYLYNKPFSESGRVTFGNVRLEIQALINDAVPSFARKSIFQKAVIEAWTILCSKFLANKISLVNIPSILTFCIDNAFDSRVDVFNEQHLYLQDTIYSGSRIKVTRSSRRQISRLILSNCVRVNLLDFLSDNEKNVLGTIAESEVGGFISQMENDKRKAFESSYKTNFSISLYDRERLIHAEQSKSNNIRKTVPDVGSFMSEFDQIISELISNDLKNSYSDLSNTVAFSNFVLSVDDIQEDDF</sequence>
<proteinExistence type="predicted"/>
<evidence type="ECO:0008006" key="3">
    <source>
        <dbReference type="Google" id="ProtNLM"/>
    </source>
</evidence>
<comment type="caution">
    <text evidence="1">The sequence shown here is derived from an EMBL/GenBank/DDBJ whole genome shotgun (WGS) entry which is preliminary data.</text>
</comment>
<accession>A0ABP8PZ90</accession>
<name>A0ABP8PZ90_9GAMM</name>
<dbReference type="EMBL" id="BAABFC010000001">
    <property type="protein sequence ID" value="GAA4493825.1"/>
    <property type="molecule type" value="Genomic_DNA"/>
</dbReference>
<reference evidence="2" key="1">
    <citation type="journal article" date="2019" name="Int. J. Syst. Evol. Microbiol.">
        <title>The Global Catalogue of Microorganisms (GCM) 10K type strain sequencing project: providing services to taxonomists for standard genome sequencing and annotation.</title>
        <authorList>
            <consortium name="The Broad Institute Genomics Platform"/>
            <consortium name="The Broad Institute Genome Sequencing Center for Infectious Disease"/>
            <person name="Wu L."/>
            <person name="Ma J."/>
        </authorList>
    </citation>
    <scope>NUCLEOTIDE SEQUENCE [LARGE SCALE GENOMIC DNA]</scope>
    <source>
        <strain evidence="2">JCM 32226</strain>
    </source>
</reference>
<protein>
    <recommendedName>
        <fullName evidence="3">DGQHR domain-containing protein</fullName>
    </recommendedName>
</protein>
<dbReference type="Proteomes" id="UP001501321">
    <property type="component" value="Unassembled WGS sequence"/>
</dbReference>
<evidence type="ECO:0000313" key="2">
    <source>
        <dbReference type="Proteomes" id="UP001501321"/>
    </source>
</evidence>